<dbReference type="CDD" id="cd05466">
    <property type="entry name" value="PBP2_LTTR_substrate"/>
    <property type="match status" value="1"/>
</dbReference>
<dbReference type="OrthoDB" id="107670at2"/>
<keyword evidence="7" id="KW-1185">Reference proteome</keyword>
<evidence type="ECO:0000256" key="2">
    <source>
        <dbReference type="ARBA" id="ARBA00023015"/>
    </source>
</evidence>
<dbReference type="PROSITE" id="PS50931">
    <property type="entry name" value="HTH_LYSR"/>
    <property type="match status" value="1"/>
</dbReference>
<comment type="caution">
    <text evidence="6">The sequence shown here is derived from an EMBL/GenBank/DDBJ whole genome shotgun (WGS) entry which is preliminary data.</text>
</comment>
<dbReference type="SUPFAM" id="SSF53850">
    <property type="entry name" value="Periplasmic binding protein-like II"/>
    <property type="match status" value="1"/>
</dbReference>
<dbReference type="InterPro" id="IPR036388">
    <property type="entry name" value="WH-like_DNA-bd_sf"/>
</dbReference>
<evidence type="ECO:0000256" key="4">
    <source>
        <dbReference type="ARBA" id="ARBA00023163"/>
    </source>
</evidence>
<sequence length="292" mass="33666">MDYKSMEYLVSIHEEKSLTKAAKKLFVSQPALSYRISQIEEELDVQIIKTDGRMIHFTEEGEYLVDWSKKELNHFQNMKEFISNMKGNSSKKIHIGVVNNFARYKLSPIIEEFKNLHPDIEVKLSIGSSSEVLSLLKTRKVNVAITRGLNDWNGERKILSQERISIISKEPIDIGKLPYIPRVSHTLKKVSKSSLSNQISLTDQIKNWWNENFDVAPLVGMEVDDIDTCKEMVKCSAGYSIIPRICLRDDDKFFTIDLTTKDGEPIIRNTWLLYNNVDEKSSVINFIDFLNL</sequence>
<dbReference type="RefSeq" id="WP_094366642.1">
    <property type="nucleotide sequence ID" value="NZ_NOJY02000099.1"/>
</dbReference>
<dbReference type="Gene3D" id="1.10.10.10">
    <property type="entry name" value="Winged helix-like DNA-binding domain superfamily/Winged helix DNA-binding domain"/>
    <property type="match status" value="1"/>
</dbReference>
<dbReference type="PANTHER" id="PTHR30126">
    <property type="entry name" value="HTH-TYPE TRANSCRIPTIONAL REGULATOR"/>
    <property type="match status" value="1"/>
</dbReference>
<evidence type="ECO:0000313" key="7">
    <source>
        <dbReference type="Proteomes" id="UP000215694"/>
    </source>
</evidence>
<keyword evidence="2" id="KW-0805">Transcription regulation</keyword>
<keyword evidence="4" id="KW-0804">Transcription</keyword>
<dbReference type="Pfam" id="PF00126">
    <property type="entry name" value="HTH_1"/>
    <property type="match status" value="1"/>
</dbReference>
<dbReference type="InterPro" id="IPR000847">
    <property type="entry name" value="LysR_HTH_N"/>
</dbReference>
<dbReference type="Proteomes" id="UP000215694">
    <property type="component" value="Unassembled WGS sequence"/>
</dbReference>
<evidence type="ECO:0000313" key="6">
    <source>
        <dbReference type="EMBL" id="RDY25211.1"/>
    </source>
</evidence>
<dbReference type="PANTHER" id="PTHR30126:SF78">
    <property type="entry name" value="HTH LYSR-TYPE DOMAIN-CONTAINING PROTEIN"/>
    <property type="match status" value="1"/>
</dbReference>
<gene>
    <name evidence="6" type="ORF">CHL78_019375</name>
</gene>
<reference evidence="6 7" key="1">
    <citation type="journal article" date="2017" name="Genome Announc.">
        <title>Draft Genome Sequence of Romboutsia weinsteinii sp. nov. Strain CCRI-19649(T) Isolated from Surface Water.</title>
        <authorList>
            <person name="Maheux A.F."/>
            <person name="Boudreau D.K."/>
            <person name="Berube E."/>
            <person name="Boissinot M."/>
            <person name="Cantin P."/>
            <person name="Raymond F."/>
            <person name="Corbeil J."/>
            <person name="Omar R.F."/>
            <person name="Bergeron M.G."/>
        </authorList>
    </citation>
    <scope>NUCLEOTIDE SEQUENCE [LARGE SCALE GENOMIC DNA]</scope>
    <source>
        <strain evidence="6 7">CCRI-19649</strain>
    </source>
</reference>
<dbReference type="GO" id="GO:0000976">
    <property type="term" value="F:transcription cis-regulatory region binding"/>
    <property type="evidence" value="ECO:0007669"/>
    <property type="project" value="TreeGrafter"/>
</dbReference>
<protein>
    <submittedName>
        <fullName evidence="6">LysR family transcriptional regulator</fullName>
    </submittedName>
</protein>
<dbReference type="EMBL" id="NOJY02000099">
    <property type="protein sequence ID" value="RDY25211.1"/>
    <property type="molecule type" value="Genomic_DNA"/>
</dbReference>
<evidence type="ECO:0000256" key="3">
    <source>
        <dbReference type="ARBA" id="ARBA00023125"/>
    </source>
</evidence>
<dbReference type="GO" id="GO:0003700">
    <property type="term" value="F:DNA-binding transcription factor activity"/>
    <property type="evidence" value="ECO:0007669"/>
    <property type="project" value="InterPro"/>
</dbReference>
<dbReference type="SUPFAM" id="SSF46785">
    <property type="entry name" value="Winged helix' DNA-binding domain"/>
    <property type="match status" value="1"/>
</dbReference>
<proteinExistence type="inferred from homology"/>
<keyword evidence="3" id="KW-0238">DNA-binding</keyword>
<dbReference type="PRINTS" id="PR00039">
    <property type="entry name" value="HTHLYSR"/>
</dbReference>
<evidence type="ECO:0000256" key="1">
    <source>
        <dbReference type="ARBA" id="ARBA00009437"/>
    </source>
</evidence>
<feature type="domain" description="HTH lysR-type" evidence="5">
    <location>
        <begin position="1"/>
        <end position="58"/>
    </location>
</feature>
<dbReference type="Gene3D" id="3.40.190.290">
    <property type="match status" value="1"/>
</dbReference>
<comment type="similarity">
    <text evidence="1">Belongs to the LysR transcriptional regulatory family.</text>
</comment>
<dbReference type="InterPro" id="IPR036390">
    <property type="entry name" value="WH_DNA-bd_sf"/>
</dbReference>
<accession>A0A371IXL7</accession>
<dbReference type="Pfam" id="PF03466">
    <property type="entry name" value="LysR_substrate"/>
    <property type="match status" value="1"/>
</dbReference>
<name>A0A371IXL7_9FIRM</name>
<dbReference type="InterPro" id="IPR005119">
    <property type="entry name" value="LysR_subst-bd"/>
</dbReference>
<organism evidence="6 7">
    <name type="scientific">Romboutsia weinsteinii</name>
    <dbReference type="NCBI Taxonomy" id="2020949"/>
    <lineage>
        <taxon>Bacteria</taxon>
        <taxon>Bacillati</taxon>
        <taxon>Bacillota</taxon>
        <taxon>Clostridia</taxon>
        <taxon>Peptostreptococcales</taxon>
        <taxon>Peptostreptococcaceae</taxon>
        <taxon>Romboutsia</taxon>
    </lineage>
</organism>
<evidence type="ECO:0000259" key="5">
    <source>
        <dbReference type="PROSITE" id="PS50931"/>
    </source>
</evidence>
<dbReference type="AlphaFoldDB" id="A0A371IXL7"/>